<protein>
    <submittedName>
        <fullName evidence="3">Uncharacterized protein</fullName>
    </submittedName>
</protein>
<feature type="transmembrane region" description="Helical" evidence="1">
    <location>
        <begin position="179"/>
        <end position="199"/>
    </location>
</feature>
<gene>
    <name evidence="3" type="ORF">L3Y34_006559</name>
</gene>
<keyword evidence="1" id="KW-0472">Membrane</keyword>
<organism evidence="3 4">
    <name type="scientific">Caenorhabditis briggsae</name>
    <dbReference type="NCBI Taxonomy" id="6238"/>
    <lineage>
        <taxon>Eukaryota</taxon>
        <taxon>Metazoa</taxon>
        <taxon>Ecdysozoa</taxon>
        <taxon>Nematoda</taxon>
        <taxon>Chromadorea</taxon>
        <taxon>Rhabditida</taxon>
        <taxon>Rhabditina</taxon>
        <taxon>Rhabditomorpha</taxon>
        <taxon>Rhabditoidea</taxon>
        <taxon>Rhabditidae</taxon>
        <taxon>Peloderinae</taxon>
        <taxon>Caenorhabditis</taxon>
    </lineage>
</organism>
<feature type="signal peptide" evidence="2">
    <location>
        <begin position="1"/>
        <end position="19"/>
    </location>
</feature>
<accession>A0AAE8ZUL5</accession>
<proteinExistence type="predicted"/>
<dbReference type="Proteomes" id="UP000827892">
    <property type="component" value="Chromosome V"/>
</dbReference>
<dbReference type="EMBL" id="CP090895">
    <property type="protein sequence ID" value="ULT86904.1"/>
    <property type="molecule type" value="Genomic_DNA"/>
</dbReference>
<keyword evidence="1" id="KW-0812">Transmembrane</keyword>
<feature type="transmembrane region" description="Helical" evidence="1">
    <location>
        <begin position="234"/>
        <end position="253"/>
    </location>
</feature>
<keyword evidence="1" id="KW-1133">Transmembrane helix</keyword>
<evidence type="ECO:0000256" key="1">
    <source>
        <dbReference type="SAM" id="Phobius"/>
    </source>
</evidence>
<sequence length="274" mass="31881">MRLFVILRTVFFLVLLAASSLIVLHSKLCINYVPHELEGFLKKCQAAVESISQVQMEPIVLTNWTDFPNRTTRSISEGDEVRINETDTSEFDVDEMEGLLENITVADKWHRMYLKNKDEMITVNVKTCFDFSINHIVSGSEPKYVDIISPLRLTLILTVTSLLLAILDMSLRIFIKQFSFIQSLAHTFIQLALWGAILVNMEMYRRNWTQNWLKLGQTPTEIPMYPVEWENFEFYAFFIMLLTILDILLIEHLSKRVKLMKSQGVYKCIDQDAN</sequence>
<evidence type="ECO:0000313" key="4">
    <source>
        <dbReference type="Proteomes" id="UP000827892"/>
    </source>
</evidence>
<name>A0AAE8ZUL5_CAEBR</name>
<dbReference type="AlphaFoldDB" id="A0AAE8ZUL5"/>
<evidence type="ECO:0000313" key="3">
    <source>
        <dbReference type="EMBL" id="ULT86904.1"/>
    </source>
</evidence>
<keyword evidence="2" id="KW-0732">Signal</keyword>
<reference evidence="3 4" key="1">
    <citation type="submission" date="2022-02" db="EMBL/GenBank/DDBJ databases">
        <title>Chromosome-level reference genomes for two strains of Caenorhabditis briggsae: an improved platform for comparative genomics.</title>
        <authorList>
            <person name="Stevens L."/>
            <person name="Andersen E.C."/>
        </authorList>
    </citation>
    <scope>NUCLEOTIDE SEQUENCE [LARGE SCALE GENOMIC DNA]</scope>
    <source>
        <strain evidence="3">QX1410_ONT</strain>
        <tissue evidence="3">Whole-organism</tissue>
    </source>
</reference>
<feature type="transmembrane region" description="Helical" evidence="1">
    <location>
        <begin position="147"/>
        <end position="167"/>
    </location>
</feature>
<feature type="chain" id="PRO_5041967015" evidence="2">
    <location>
        <begin position="20"/>
        <end position="274"/>
    </location>
</feature>
<evidence type="ECO:0000256" key="2">
    <source>
        <dbReference type="SAM" id="SignalP"/>
    </source>
</evidence>